<dbReference type="SMART" id="SM00849">
    <property type="entry name" value="Lactamase_B"/>
    <property type="match status" value="1"/>
</dbReference>
<organism evidence="2 3">
    <name type="scientific">Evansella tamaricis</name>
    <dbReference type="NCBI Taxonomy" id="2069301"/>
    <lineage>
        <taxon>Bacteria</taxon>
        <taxon>Bacillati</taxon>
        <taxon>Bacillota</taxon>
        <taxon>Bacilli</taxon>
        <taxon>Bacillales</taxon>
        <taxon>Bacillaceae</taxon>
        <taxon>Evansella</taxon>
    </lineage>
</organism>
<accession>A0ABS6JHK0</accession>
<evidence type="ECO:0000313" key="2">
    <source>
        <dbReference type="EMBL" id="MBU9713066.1"/>
    </source>
</evidence>
<dbReference type="PANTHER" id="PTHR42951">
    <property type="entry name" value="METALLO-BETA-LACTAMASE DOMAIN-CONTAINING"/>
    <property type="match status" value="1"/>
</dbReference>
<dbReference type="InterPro" id="IPR001279">
    <property type="entry name" value="Metallo-B-lactamas"/>
</dbReference>
<protein>
    <submittedName>
        <fullName evidence="2">MBL fold metallo-hydrolase</fullName>
    </submittedName>
</protein>
<reference evidence="2 3" key="1">
    <citation type="submission" date="2021-06" db="EMBL/GenBank/DDBJ databases">
        <title>Bacillus sp. RD4P76, an endophyte from a halophyte.</title>
        <authorList>
            <person name="Sun J.-Q."/>
        </authorList>
    </citation>
    <scope>NUCLEOTIDE SEQUENCE [LARGE SCALE GENOMIC DNA]</scope>
    <source>
        <strain evidence="2 3">CGMCC 1.15917</strain>
    </source>
</reference>
<keyword evidence="3" id="KW-1185">Reference proteome</keyword>
<dbReference type="CDD" id="cd07721">
    <property type="entry name" value="yflN-like_MBL-fold"/>
    <property type="match status" value="1"/>
</dbReference>
<feature type="domain" description="Metallo-beta-lactamase" evidence="1">
    <location>
        <begin position="20"/>
        <end position="201"/>
    </location>
</feature>
<sequence length="230" mass="25751">MKIKKISENVWKLSIWMILPMSVWIVREEDGVTLIDCGLKSMTNRILKFIDSLNAGPLKRILLTHGHSDHIGALQGILEKKSVNVYVHGLEIPYMEGELPYPGRKKATKVVMDGVLKALEESDNKMEIIGDLVPYHTPGHSPGHVAYYHAKDNILISGDLFTSNSNGINRPIPMFTADMKQAIISGKIVKELKPKLVSVCHGMDVSEPDKQYDAYATKWLKMNEKKGALM</sequence>
<dbReference type="Pfam" id="PF00753">
    <property type="entry name" value="Lactamase_B"/>
    <property type="match status" value="1"/>
</dbReference>
<dbReference type="Proteomes" id="UP000784880">
    <property type="component" value="Unassembled WGS sequence"/>
</dbReference>
<evidence type="ECO:0000259" key="1">
    <source>
        <dbReference type="SMART" id="SM00849"/>
    </source>
</evidence>
<gene>
    <name evidence="2" type="ORF">KS419_15145</name>
</gene>
<dbReference type="InterPro" id="IPR050855">
    <property type="entry name" value="NDM-1-like"/>
</dbReference>
<dbReference type="RefSeq" id="WP_217067241.1">
    <property type="nucleotide sequence ID" value="NZ_JAHQCS010000121.1"/>
</dbReference>
<evidence type="ECO:0000313" key="3">
    <source>
        <dbReference type="Proteomes" id="UP000784880"/>
    </source>
</evidence>
<dbReference type="PANTHER" id="PTHR42951:SF17">
    <property type="entry name" value="METALLO-BETA-LACTAMASE DOMAIN-CONTAINING PROTEIN"/>
    <property type="match status" value="1"/>
</dbReference>
<proteinExistence type="predicted"/>
<comment type="caution">
    <text evidence="2">The sequence shown here is derived from an EMBL/GenBank/DDBJ whole genome shotgun (WGS) entry which is preliminary data.</text>
</comment>
<name>A0ABS6JHK0_9BACI</name>
<dbReference type="EMBL" id="JAHQCS010000121">
    <property type="protein sequence ID" value="MBU9713066.1"/>
    <property type="molecule type" value="Genomic_DNA"/>
</dbReference>